<name>A0A7T3G157_9EURY</name>
<sequence length="68" mass="7402">MVAAAMPVSLLEPGFEAEWARMFGFDVTQTVLFRFPDFLVSRLTSPLVVGPFVVAGIMTLALDARARA</sequence>
<dbReference type="RefSeq" id="WP_198063010.1">
    <property type="nucleotide sequence ID" value="NZ_CP065856.1"/>
</dbReference>
<keyword evidence="1" id="KW-1133">Transmembrane helix</keyword>
<keyword evidence="3" id="KW-1185">Reference proteome</keyword>
<proteinExistence type="predicted"/>
<keyword evidence="1" id="KW-0812">Transmembrane</keyword>
<dbReference type="EMBL" id="CP065856">
    <property type="protein sequence ID" value="QPV64237.1"/>
    <property type="molecule type" value="Genomic_DNA"/>
</dbReference>
<dbReference type="OrthoDB" id="374152at2157"/>
<evidence type="ECO:0000313" key="2">
    <source>
        <dbReference type="EMBL" id="QPV64237.1"/>
    </source>
</evidence>
<keyword evidence="1" id="KW-0472">Membrane</keyword>
<feature type="transmembrane region" description="Helical" evidence="1">
    <location>
        <begin position="43"/>
        <end position="62"/>
    </location>
</feature>
<reference evidence="2 3" key="1">
    <citation type="submission" date="2020-12" db="EMBL/GenBank/DDBJ databases">
        <title>Halosimplex halophilum sp. nov. and Halosimplex salinum sp. nov., two new members of the genus Halosimplex.</title>
        <authorList>
            <person name="Cui H.L."/>
        </authorList>
    </citation>
    <scope>NUCLEOTIDE SEQUENCE [LARGE SCALE GENOMIC DNA]</scope>
    <source>
        <strain evidence="2 3">YGH94</strain>
    </source>
</reference>
<evidence type="ECO:0000313" key="3">
    <source>
        <dbReference type="Proteomes" id="UP000595001"/>
    </source>
</evidence>
<dbReference type="AlphaFoldDB" id="A0A7T3G157"/>
<accession>A0A7T3G157</accession>
<organism evidence="2 3">
    <name type="scientific">Halosimplex litoreum</name>
    <dbReference type="NCBI Taxonomy" id="1198301"/>
    <lineage>
        <taxon>Archaea</taxon>
        <taxon>Methanobacteriati</taxon>
        <taxon>Methanobacteriota</taxon>
        <taxon>Stenosarchaea group</taxon>
        <taxon>Halobacteria</taxon>
        <taxon>Halobacteriales</taxon>
        <taxon>Haloarculaceae</taxon>
        <taxon>Halosimplex</taxon>
    </lineage>
</organism>
<evidence type="ECO:0000256" key="1">
    <source>
        <dbReference type="SAM" id="Phobius"/>
    </source>
</evidence>
<protein>
    <submittedName>
        <fullName evidence="2">Uncharacterized protein</fullName>
    </submittedName>
</protein>
<gene>
    <name evidence="2" type="ORF">I7X12_06350</name>
</gene>
<dbReference type="KEGG" id="hlt:I7X12_06350"/>
<dbReference type="GeneID" id="60588097"/>
<dbReference type="Proteomes" id="UP000595001">
    <property type="component" value="Chromosome"/>
</dbReference>